<evidence type="ECO:0000256" key="1">
    <source>
        <dbReference type="ARBA" id="ARBA00004906"/>
    </source>
</evidence>
<dbReference type="GO" id="GO:0016567">
    <property type="term" value="P:protein ubiquitination"/>
    <property type="evidence" value="ECO:0007669"/>
    <property type="project" value="UniProtKB-UniPathway"/>
</dbReference>
<sequence length="88" mass="9972">SIRQFLWTFSNEHISRWLVLGHRTCPTTMQEPWDDPLTPNATLRQLLATWFSRRYTLQEAQGPGIRSRARPASPRSGSCAPSPPPTSP</sequence>
<evidence type="ECO:0000256" key="3">
    <source>
        <dbReference type="SAM" id="MobiDB-lite"/>
    </source>
</evidence>
<dbReference type="Proteomes" id="UP000015105">
    <property type="component" value="Chromosome 3D"/>
</dbReference>
<reference evidence="5" key="3">
    <citation type="journal article" date="2017" name="Nature">
        <title>Genome sequence of the progenitor of the wheat D genome Aegilops tauschii.</title>
        <authorList>
            <person name="Luo M.C."/>
            <person name="Gu Y.Q."/>
            <person name="Puiu D."/>
            <person name="Wang H."/>
            <person name="Twardziok S.O."/>
            <person name="Deal K.R."/>
            <person name="Huo N."/>
            <person name="Zhu T."/>
            <person name="Wang L."/>
            <person name="Wang Y."/>
            <person name="McGuire P.E."/>
            <person name="Liu S."/>
            <person name="Long H."/>
            <person name="Ramasamy R.K."/>
            <person name="Rodriguez J.C."/>
            <person name="Van S.L."/>
            <person name="Yuan L."/>
            <person name="Wang Z."/>
            <person name="Xia Z."/>
            <person name="Xiao L."/>
            <person name="Anderson O.D."/>
            <person name="Ouyang S."/>
            <person name="Liang Y."/>
            <person name="Zimin A.V."/>
            <person name="Pertea G."/>
            <person name="Qi P."/>
            <person name="Bennetzen J.L."/>
            <person name="Dai X."/>
            <person name="Dawson M.W."/>
            <person name="Muller H.G."/>
            <person name="Kugler K."/>
            <person name="Rivarola-Duarte L."/>
            <person name="Spannagl M."/>
            <person name="Mayer K.F.X."/>
            <person name="Lu F.H."/>
            <person name="Bevan M.W."/>
            <person name="Leroy P."/>
            <person name="Li P."/>
            <person name="You F.M."/>
            <person name="Sun Q."/>
            <person name="Liu Z."/>
            <person name="Lyons E."/>
            <person name="Wicker T."/>
            <person name="Salzberg S.L."/>
            <person name="Devos K.M."/>
            <person name="Dvorak J."/>
        </authorList>
    </citation>
    <scope>NUCLEOTIDE SEQUENCE [LARGE SCALE GENOMIC DNA]</scope>
    <source>
        <strain evidence="5">cv. AL8/78</strain>
    </source>
</reference>
<dbReference type="AlphaFoldDB" id="A0A453FXF4"/>
<accession>A0A453FXF4</accession>
<evidence type="ECO:0000313" key="6">
    <source>
        <dbReference type="Proteomes" id="UP000015105"/>
    </source>
</evidence>
<dbReference type="Gene3D" id="3.30.40.10">
    <property type="entry name" value="Zinc/RING finger domain, C3HC4 (zinc finger)"/>
    <property type="match status" value="1"/>
</dbReference>
<feature type="compositionally biased region" description="Low complexity" evidence="3">
    <location>
        <begin position="70"/>
        <end position="80"/>
    </location>
</feature>
<keyword evidence="6" id="KW-1185">Reference proteome</keyword>
<dbReference type="InterPro" id="IPR013083">
    <property type="entry name" value="Znf_RING/FYVE/PHD"/>
</dbReference>
<organism evidence="5 6">
    <name type="scientific">Aegilops tauschii subsp. strangulata</name>
    <name type="common">Goatgrass</name>
    <dbReference type="NCBI Taxonomy" id="200361"/>
    <lineage>
        <taxon>Eukaryota</taxon>
        <taxon>Viridiplantae</taxon>
        <taxon>Streptophyta</taxon>
        <taxon>Embryophyta</taxon>
        <taxon>Tracheophyta</taxon>
        <taxon>Spermatophyta</taxon>
        <taxon>Magnoliopsida</taxon>
        <taxon>Liliopsida</taxon>
        <taxon>Poales</taxon>
        <taxon>Poaceae</taxon>
        <taxon>BOP clade</taxon>
        <taxon>Pooideae</taxon>
        <taxon>Triticodae</taxon>
        <taxon>Triticeae</taxon>
        <taxon>Triticinae</taxon>
        <taxon>Aegilops</taxon>
    </lineage>
</organism>
<dbReference type="Gramene" id="AET3Gv20817900.1">
    <property type="protein sequence ID" value="AET3Gv20817900.1"/>
    <property type="gene ID" value="AET3Gv20817900"/>
</dbReference>
<evidence type="ECO:0000313" key="5">
    <source>
        <dbReference type="EnsemblPlants" id="AET3Gv20817900.1"/>
    </source>
</evidence>
<name>A0A453FXF4_AEGTS</name>
<dbReference type="SUPFAM" id="SSF57850">
    <property type="entry name" value="RING/U-box"/>
    <property type="match status" value="1"/>
</dbReference>
<keyword evidence="2" id="KW-0808">Transferase</keyword>
<protein>
    <recommendedName>
        <fullName evidence="4">U-box domain-containing protein</fullName>
    </recommendedName>
</protein>
<dbReference type="EnsemblPlants" id="AET3Gv20817900.1">
    <property type="protein sequence ID" value="AET3Gv20817900.1"/>
    <property type="gene ID" value="AET3Gv20817900"/>
</dbReference>
<reference evidence="6" key="2">
    <citation type="journal article" date="2017" name="Nat. Plants">
        <title>The Aegilops tauschii genome reveals multiple impacts of transposons.</title>
        <authorList>
            <person name="Zhao G."/>
            <person name="Zou C."/>
            <person name="Li K."/>
            <person name="Wang K."/>
            <person name="Li T."/>
            <person name="Gao L."/>
            <person name="Zhang X."/>
            <person name="Wang H."/>
            <person name="Yang Z."/>
            <person name="Liu X."/>
            <person name="Jiang W."/>
            <person name="Mao L."/>
            <person name="Kong X."/>
            <person name="Jiao Y."/>
            <person name="Jia J."/>
        </authorList>
    </citation>
    <scope>NUCLEOTIDE SEQUENCE [LARGE SCALE GENOMIC DNA]</scope>
    <source>
        <strain evidence="6">cv. AL8/78</strain>
    </source>
</reference>
<proteinExistence type="predicted"/>
<dbReference type="PROSITE" id="PS51698">
    <property type="entry name" value="U_BOX"/>
    <property type="match status" value="1"/>
</dbReference>
<feature type="region of interest" description="Disordered" evidence="3">
    <location>
        <begin position="60"/>
        <end position="88"/>
    </location>
</feature>
<reference evidence="6" key="1">
    <citation type="journal article" date="2014" name="Science">
        <title>Ancient hybridizations among the ancestral genomes of bread wheat.</title>
        <authorList>
            <consortium name="International Wheat Genome Sequencing Consortium,"/>
            <person name="Marcussen T."/>
            <person name="Sandve S.R."/>
            <person name="Heier L."/>
            <person name="Spannagl M."/>
            <person name="Pfeifer M."/>
            <person name="Jakobsen K.S."/>
            <person name="Wulff B.B."/>
            <person name="Steuernagel B."/>
            <person name="Mayer K.F."/>
            <person name="Olsen O.A."/>
        </authorList>
    </citation>
    <scope>NUCLEOTIDE SEQUENCE [LARGE SCALE GENOMIC DNA]</scope>
    <source>
        <strain evidence="6">cv. AL8/78</strain>
    </source>
</reference>
<reference evidence="5" key="4">
    <citation type="submission" date="2019-03" db="UniProtKB">
        <authorList>
            <consortium name="EnsemblPlants"/>
        </authorList>
    </citation>
    <scope>IDENTIFICATION</scope>
</reference>
<evidence type="ECO:0000256" key="2">
    <source>
        <dbReference type="ARBA" id="ARBA00022679"/>
    </source>
</evidence>
<reference evidence="5" key="5">
    <citation type="journal article" date="2021" name="G3 (Bethesda)">
        <title>Aegilops tauschii genome assembly Aet v5.0 features greater sequence contiguity and improved annotation.</title>
        <authorList>
            <person name="Wang L."/>
            <person name="Zhu T."/>
            <person name="Rodriguez J.C."/>
            <person name="Deal K.R."/>
            <person name="Dubcovsky J."/>
            <person name="McGuire P.E."/>
            <person name="Lux T."/>
            <person name="Spannagl M."/>
            <person name="Mayer K.F.X."/>
            <person name="Baldrich P."/>
            <person name="Meyers B.C."/>
            <person name="Huo N."/>
            <person name="Gu Y.Q."/>
            <person name="Zhou H."/>
            <person name="Devos K.M."/>
            <person name="Bennetzen J.L."/>
            <person name="Unver T."/>
            <person name="Budak H."/>
            <person name="Gulick P.J."/>
            <person name="Galiba G."/>
            <person name="Kalapos B."/>
            <person name="Nelson D.R."/>
            <person name="Li P."/>
            <person name="You F.M."/>
            <person name="Luo M.C."/>
            <person name="Dvorak J."/>
        </authorList>
    </citation>
    <scope>NUCLEOTIDE SEQUENCE [LARGE SCALE GENOMIC DNA]</scope>
    <source>
        <strain evidence="5">cv. AL8/78</strain>
    </source>
</reference>
<evidence type="ECO:0000259" key="4">
    <source>
        <dbReference type="PROSITE" id="PS51698"/>
    </source>
</evidence>
<feature type="domain" description="U-box" evidence="4">
    <location>
        <begin position="1"/>
        <end position="57"/>
    </location>
</feature>
<dbReference type="UniPathway" id="UPA00143"/>
<comment type="pathway">
    <text evidence="1">Protein modification; protein ubiquitination.</text>
</comment>
<dbReference type="GO" id="GO:0004842">
    <property type="term" value="F:ubiquitin-protein transferase activity"/>
    <property type="evidence" value="ECO:0007669"/>
    <property type="project" value="InterPro"/>
</dbReference>
<dbReference type="InterPro" id="IPR003613">
    <property type="entry name" value="Ubox_domain"/>
</dbReference>